<sequence length="38" mass="4216">MTEGIPLPFSFPGEWRIETARQIADTVVGTVRNVSLRA</sequence>
<proteinExistence type="predicted"/>
<protein>
    <submittedName>
        <fullName evidence="1">Uncharacterized protein</fullName>
    </submittedName>
</protein>
<organism evidence="1 2">
    <name type="scientific">Neorhizobium galegae bv. officinalis</name>
    <dbReference type="NCBI Taxonomy" id="323656"/>
    <lineage>
        <taxon>Bacteria</taxon>
        <taxon>Pseudomonadati</taxon>
        <taxon>Pseudomonadota</taxon>
        <taxon>Alphaproteobacteria</taxon>
        <taxon>Hyphomicrobiales</taxon>
        <taxon>Rhizobiaceae</taxon>
        <taxon>Rhizobium/Agrobacterium group</taxon>
        <taxon>Neorhizobium</taxon>
    </lineage>
</organism>
<dbReference type="EMBL" id="CCRH01000010">
    <property type="protein sequence ID" value="CDZ37262.1"/>
    <property type="molecule type" value="Genomic_DNA"/>
</dbReference>
<gene>
    <name evidence="1" type="ORF">NGAL_HAMBI1145_37700</name>
</gene>
<reference evidence="1 2" key="1">
    <citation type="submission" date="2014-08" db="EMBL/GenBank/DDBJ databases">
        <authorList>
            <person name="Chen Y.-H."/>
        </authorList>
    </citation>
    <scope>NUCLEOTIDE SEQUENCE [LARGE SCALE GENOMIC DNA]</scope>
</reference>
<evidence type="ECO:0000313" key="1">
    <source>
        <dbReference type="EMBL" id="CDZ37262.1"/>
    </source>
</evidence>
<accession>A0A0T7FQG8</accession>
<evidence type="ECO:0000313" key="2">
    <source>
        <dbReference type="Proteomes" id="UP000046176"/>
    </source>
</evidence>
<name>A0A0T7FQG8_NEOGA</name>
<dbReference type="Proteomes" id="UP000046176">
    <property type="component" value="Unassembled WGS sequence"/>
</dbReference>
<dbReference type="AlphaFoldDB" id="A0A0T7FQG8"/>